<organism evidence="1 2">
    <name type="scientific">Vigna mungo</name>
    <name type="common">Black gram</name>
    <name type="synonym">Phaseolus mungo</name>
    <dbReference type="NCBI Taxonomy" id="3915"/>
    <lineage>
        <taxon>Eukaryota</taxon>
        <taxon>Viridiplantae</taxon>
        <taxon>Streptophyta</taxon>
        <taxon>Embryophyta</taxon>
        <taxon>Tracheophyta</taxon>
        <taxon>Spermatophyta</taxon>
        <taxon>Magnoliopsida</taxon>
        <taxon>eudicotyledons</taxon>
        <taxon>Gunneridae</taxon>
        <taxon>Pentapetalae</taxon>
        <taxon>rosids</taxon>
        <taxon>fabids</taxon>
        <taxon>Fabales</taxon>
        <taxon>Fabaceae</taxon>
        <taxon>Papilionoideae</taxon>
        <taxon>50 kb inversion clade</taxon>
        <taxon>NPAAA clade</taxon>
        <taxon>indigoferoid/millettioid clade</taxon>
        <taxon>Phaseoleae</taxon>
        <taxon>Vigna</taxon>
    </lineage>
</organism>
<dbReference type="AlphaFoldDB" id="A0AAQ3RN13"/>
<dbReference type="Proteomes" id="UP001374535">
    <property type="component" value="Chromosome 9"/>
</dbReference>
<evidence type="ECO:0000313" key="2">
    <source>
        <dbReference type="Proteomes" id="UP001374535"/>
    </source>
</evidence>
<reference evidence="1 2" key="1">
    <citation type="journal article" date="2023" name="Life. Sci Alliance">
        <title>Evolutionary insights into 3D genome organization and epigenetic landscape of Vigna mungo.</title>
        <authorList>
            <person name="Junaid A."/>
            <person name="Singh B."/>
            <person name="Bhatia S."/>
        </authorList>
    </citation>
    <scope>NUCLEOTIDE SEQUENCE [LARGE SCALE GENOMIC DNA]</scope>
    <source>
        <strain evidence="1">Urdbean</strain>
    </source>
</reference>
<keyword evidence="2" id="KW-1185">Reference proteome</keyword>
<sequence>MFTVSRPISPDSFIPHITSNAKLTPFRNPSVPRTVPCLVQHKFFTNFLFLRPFARRDATITREDLEDSVPNKHCSAMSMLTRNSCFRLVLLKRVPFPPTQPPIAVGVRQFIERVPLPFTYPFLLSVRVTNLEALQPPPRFREGSSHPHILPRAIHREA</sequence>
<protein>
    <submittedName>
        <fullName evidence="1">Uncharacterized protein</fullName>
    </submittedName>
</protein>
<dbReference type="EMBL" id="CP144692">
    <property type="protein sequence ID" value="WVY97675.1"/>
    <property type="molecule type" value="Genomic_DNA"/>
</dbReference>
<accession>A0AAQ3RN13</accession>
<name>A0AAQ3RN13_VIGMU</name>
<gene>
    <name evidence="1" type="ORF">V8G54_029826</name>
</gene>
<evidence type="ECO:0000313" key="1">
    <source>
        <dbReference type="EMBL" id="WVY97675.1"/>
    </source>
</evidence>
<proteinExistence type="predicted"/>